<evidence type="ECO:0008006" key="6">
    <source>
        <dbReference type="Google" id="ProtNLM"/>
    </source>
</evidence>
<dbReference type="Proteomes" id="UP001153737">
    <property type="component" value="Chromosome 1"/>
</dbReference>
<reference evidence="4" key="1">
    <citation type="submission" date="2022-01" db="EMBL/GenBank/DDBJ databases">
        <authorList>
            <person name="King R."/>
        </authorList>
    </citation>
    <scope>NUCLEOTIDE SEQUENCE</scope>
</reference>
<proteinExistence type="inferred from homology"/>
<gene>
    <name evidence="4" type="ORF">PHAECO_LOCUS931</name>
</gene>
<dbReference type="InterPro" id="IPR006767">
    <property type="entry name" value="Cwf19-like_C_dom-2"/>
</dbReference>
<dbReference type="PANTHER" id="PTHR12072">
    <property type="entry name" value="CWF19, CELL CYCLE CONTROL PROTEIN"/>
    <property type="match status" value="1"/>
</dbReference>
<dbReference type="InterPro" id="IPR006768">
    <property type="entry name" value="Cwf19-like_C_dom-1"/>
</dbReference>
<organism evidence="4 5">
    <name type="scientific">Phaedon cochleariae</name>
    <name type="common">Mustard beetle</name>
    <dbReference type="NCBI Taxonomy" id="80249"/>
    <lineage>
        <taxon>Eukaryota</taxon>
        <taxon>Metazoa</taxon>
        <taxon>Ecdysozoa</taxon>
        <taxon>Arthropoda</taxon>
        <taxon>Hexapoda</taxon>
        <taxon>Insecta</taxon>
        <taxon>Pterygota</taxon>
        <taxon>Neoptera</taxon>
        <taxon>Endopterygota</taxon>
        <taxon>Coleoptera</taxon>
        <taxon>Polyphaga</taxon>
        <taxon>Cucujiformia</taxon>
        <taxon>Chrysomeloidea</taxon>
        <taxon>Chrysomelidae</taxon>
        <taxon>Chrysomelinae</taxon>
        <taxon>Chrysomelini</taxon>
        <taxon>Phaedon</taxon>
    </lineage>
</organism>
<dbReference type="PANTHER" id="PTHR12072:SF4">
    <property type="entry name" value="CWF19-LIKE PROTEIN 1"/>
    <property type="match status" value="1"/>
</dbReference>
<comment type="similarity">
    <text evidence="1">Belongs to the CWF19 family.</text>
</comment>
<evidence type="ECO:0000259" key="2">
    <source>
        <dbReference type="Pfam" id="PF04676"/>
    </source>
</evidence>
<protein>
    <recommendedName>
        <fullName evidence="6">CWF19-like protein 1</fullName>
    </recommendedName>
</protein>
<accession>A0A9P0D8P9</accession>
<dbReference type="GO" id="GO:0071014">
    <property type="term" value="C:post-mRNA release spliceosomal complex"/>
    <property type="evidence" value="ECO:0007669"/>
    <property type="project" value="TreeGrafter"/>
</dbReference>
<dbReference type="GO" id="GO:0000398">
    <property type="term" value="P:mRNA splicing, via spliceosome"/>
    <property type="evidence" value="ECO:0007669"/>
    <property type="project" value="TreeGrafter"/>
</dbReference>
<dbReference type="Pfam" id="PF04676">
    <property type="entry name" value="CwfJ_C_2"/>
    <property type="match status" value="1"/>
</dbReference>
<evidence type="ECO:0000313" key="4">
    <source>
        <dbReference type="EMBL" id="CAH1116499.1"/>
    </source>
</evidence>
<reference evidence="4" key="2">
    <citation type="submission" date="2022-10" db="EMBL/GenBank/DDBJ databases">
        <authorList>
            <consortium name="ENA_rothamsted_submissions"/>
            <consortium name="culmorum"/>
            <person name="King R."/>
        </authorList>
    </citation>
    <scope>NUCLEOTIDE SEQUENCE</scope>
</reference>
<name>A0A9P0D8P9_PHACE</name>
<dbReference type="InterPro" id="IPR040194">
    <property type="entry name" value="Cwf19-like"/>
</dbReference>
<dbReference type="AlphaFoldDB" id="A0A9P0D8P9"/>
<dbReference type="GO" id="GO:0061632">
    <property type="term" value="F:RNA lariat debranching enzyme activator activity"/>
    <property type="evidence" value="ECO:0007669"/>
    <property type="project" value="TreeGrafter"/>
</dbReference>
<evidence type="ECO:0000313" key="5">
    <source>
        <dbReference type="Proteomes" id="UP001153737"/>
    </source>
</evidence>
<feature type="domain" description="Cwf19-like C-terminal" evidence="3">
    <location>
        <begin position="305"/>
        <end position="422"/>
    </location>
</feature>
<dbReference type="Pfam" id="PF04677">
    <property type="entry name" value="CwfJ_C_1"/>
    <property type="match status" value="1"/>
</dbReference>
<evidence type="ECO:0000259" key="3">
    <source>
        <dbReference type="Pfam" id="PF04677"/>
    </source>
</evidence>
<evidence type="ECO:0000256" key="1">
    <source>
        <dbReference type="ARBA" id="ARBA00006795"/>
    </source>
</evidence>
<dbReference type="CDD" id="cd07380">
    <property type="entry name" value="MPP_CWF19_N"/>
    <property type="match status" value="1"/>
</dbReference>
<dbReference type="EMBL" id="OU896707">
    <property type="protein sequence ID" value="CAH1116499.1"/>
    <property type="molecule type" value="Genomic_DNA"/>
</dbReference>
<feature type="domain" description="Cwf19-like protein C-terminal" evidence="2">
    <location>
        <begin position="434"/>
        <end position="523"/>
    </location>
</feature>
<keyword evidence="5" id="KW-1185">Reference proteome</keyword>
<sequence>MSEKLKVLVCGDVEGKFDSLFKRVDSIMKKSGPFDSLLCVGNFFGINNKEFIPYKLGDKKVPLPTYILGPNEDYHVKEYPSDQAEFELCPNVYYLGKRGLYTDSNGLKIAYISGVSGTNTSGSWTFSEKDVTELCDACLRGNPTFRGVDFLLSSQWPSNITSETSKKISLSKNATSDLPAYLCMRLKPRYVISGLEGVFYERPPFRCPSLGDHDTTLESVTRFLGLARVGNSDKEKWIYALSLTPLDKMKLSELLQKSTDETPCPFNFQDLESKIFRNKRKSSTPLQYFYDMNIPEDENTRKKHKKPKIDFDQSKCWFCLASPSVEKHLIICVGTTAYLALAKGALVDEHFLICPIEHYQNSIGQPAEVLNEIKQFKDALKEFYARNGKVPIFFERNYKTSHMQLQAVPIPKNATRELKDIFIDESESQGFKLEILDSHNRLDQVLPPKVPYFTVELPDSMVLYTKIQGNTNFPLNFAREVLASGPVLNMPERVEWKECLMDRKMEENLIQQLRSDFEPFDFTIWRYTKHVLYDQVESSSMIYSARQQPWNYTHVRKISREIFLKITSDSKTGRSIH</sequence>